<feature type="coiled-coil region" evidence="1">
    <location>
        <begin position="162"/>
        <end position="273"/>
    </location>
</feature>
<name>A0A8T0DEQ9_9TREM</name>
<feature type="domain" description="Plus3" evidence="3">
    <location>
        <begin position="630"/>
        <end position="656"/>
    </location>
</feature>
<dbReference type="GO" id="GO:0003677">
    <property type="term" value="F:DNA binding"/>
    <property type="evidence" value="ECO:0007669"/>
    <property type="project" value="InterPro"/>
</dbReference>
<dbReference type="EMBL" id="JTDF01007060">
    <property type="protein sequence ID" value="KAF8565257.1"/>
    <property type="molecule type" value="Genomic_DNA"/>
</dbReference>
<dbReference type="Proteomes" id="UP000699462">
    <property type="component" value="Unassembled WGS sequence"/>
</dbReference>
<evidence type="ECO:0000256" key="2">
    <source>
        <dbReference type="SAM" id="MobiDB-lite"/>
    </source>
</evidence>
<reference evidence="4 5" key="1">
    <citation type="submission" date="2019-07" db="EMBL/GenBank/DDBJ databases">
        <title>Annotation for the trematode Paragonimus westermani.</title>
        <authorList>
            <person name="Choi Y.-J."/>
        </authorList>
    </citation>
    <scope>NUCLEOTIDE SEQUENCE [LARGE SCALE GENOMIC DNA]</scope>
    <source>
        <strain evidence="4">180907_Pwestermani</strain>
    </source>
</reference>
<evidence type="ECO:0000259" key="3">
    <source>
        <dbReference type="PROSITE" id="PS51360"/>
    </source>
</evidence>
<accession>A0A8T0DEQ9</accession>
<evidence type="ECO:0000256" key="1">
    <source>
        <dbReference type="SAM" id="Coils"/>
    </source>
</evidence>
<dbReference type="InterPro" id="IPR004343">
    <property type="entry name" value="Plus-3_dom"/>
</dbReference>
<comment type="caution">
    <text evidence="4">The sequence shown here is derived from an EMBL/GenBank/DDBJ whole genome shotgun (WGS) entry which is preliminary data.</text>
</comment>
<evidence type="ECO:0000313" key="5">
    <source>
        <dbReference type="Proteomes" id="UP000699462"/>
    </source>
</evidence>
<protein>
    <recommendedName>
        <fullName evidence="3">Plus3 domain-containing protein</fullName>
    </recommendedName>
</protein>
<proteinExistence type="predicted"/>
<feature type="coiled-coil region" evidence="1">
    <location>
        <begin position="396"/>
        <end position="592"/>
    </location>
</feature>
<sequence>MFSELRRTTSRKNGARNTGLLHAHSRDSVPDDISADITKRKLEHIKHLETKISELGNLIRDKNAKLENAEKLLRETKDEHVKEVSELRKKCQQLEDKCTSANHDEKSRSVRLLQQLNDTRGELDACRVAYIQLSVERDELQDLSTQELAKVKHLLLNTEYELTVYRQKLAAQTNELDRLQQDLNKLQEECKLKQVMLEELRQSKAQIQESCSGHLRELAEIRAEKEELCRQITSLTDQLSSITKDRCQWQADLAQQTARASEANQELELLRFKWNSASSEFETREFLLTDQISLLEERLRVISTSSTPANDGQTLDYDTCPTFVEESLRSTEDTVDLVTPLSNPDGGDIRPQSAAGDVTSPAQLTVLLRERSLLTSRLETMRAHLAEVKTRWNDCLMALERQVAHLNTKIAEDSEEHKLREKDFKASEHQLKQQISCLQDQLNQSTERLRALELRSTERTRDSETEIAKYQDERVSLLAENASLIQRSQQLSLAQNEAHQQNITLRLQVEQLEKQLESKSIALLQCEAELQRVKDQFDSQTVQSAYELATRTATEQQLADLLKQSETSQREVEEHVNRFEQCRAELDASRAECQQAAEGIFCPVCANFLNSLCGLQVVMVLVSSVPSLPTTQIDALNQIRFRRSIQCHHLMDPSFT</sequence>
<keyword evidence="5" id="KW-1185">Reference proteome</keyword>
<dbReference type="OrthoDB" id="5848685at2759"/>
<dbReference type="AlphaFoldDB" id="A0A8T0DEQ9"/>
<gene>
    <name evidence="4" type="ORF">P879_09174</name>
</gene>
<feature type="region of interest" description="Disordered" evidence="2">
    <location>
        <begin position="1"/>
        <end position="29"/>
    </location>
</feature>
<evidence type="ECO:0000313" key="4">
    <source>
        <dbReference type="EMBL" id="KAF8565257.1"/>
    </source>
</evidence>
<dbReference type="PROSITE" id="PS51360">
    <property type="entry name" value="PLUS3"/>
    <property type="match status" value="1"/>
</dbReference>
<feature type="coiled-coil region" evidence="1">
    <location>
        <begin position="45"/>
        <end position="104"/>
    </location>
</feature>
<organism evidence="4 5">
    <name type="scientific">Paragonimus westermani</name>
    <dbReference type="NCBI Taxonomy" id="34504"/>
    <lineage>
        <taxon>Eukaryota</taxon>
        <taxon>Metazoa</taxon>
        <taxon>Spiralia</taxon>
        <taxon>Lophotrochozoa</taxon>
        <taxon>Platyhelminthes</taxon>
        <taxon>Trematoda</taxon>
        <taxon>Digenea</taxon>
        <taxon>Plagiorchiida</taxon>
        <taxon>Troglotremata</taxon>
        <taxon>Troglotrematidae</taxon>
        <taxon>Paragonimus</taxon>
    </lineage>
</organism>
<keyword evidence="1" id="KW-0175">Coiled coil</keyword>